<keyword evidence="2 5" id="KW-0812">Transmembrane</keyword>
<dbReference type="EMBL" id="WHPF01000007">
    <property type="protein sequence ID" value="NNV56128.1"/>
    <property type="molecule type" value="Genomic_DNA"/>
</dbReference>
<dbReference type="GO" id="GO:0016020">
    <property type="term" value="C:membrane"/>
    <property type="evidence" value="ECO:0007669"/>
    <property type="project" value="UniProtKB-SubCell"/>
</dbReference>
<protein>
    <recommendedName>
        <fullName evidence="6">NnrU domain-containing protein</fullName>
    </recommendedName>
</protein>
<evidence type="ECO:0000313" key="8">
    <source>
        <dbReference type="Proteomes" id="UP000598971"/>
    </source>
</evidence>
<dbReference type="Pfam" id="PF07298">
    <property type="entry name" value="NnrU"/>
    <property type="match status" value="1"/>
</dbReference>
<evidence type="ECO:0000259" key="6">
    <source>
        <dbReference type="Pfam" id="PF07298"/>
    </source>
</evidence>
<feature type="transmembrane region" description="Helical" evidence="5">
    <location>
        <begin position="46"/>
        <end position="64"/>
    </location>
</feature>
<organism evidence="7 8">
    <name type="scientific">Limnovirga soli</name>
    <dbReference type="NCBI Taxonomy" id="2656915"/>
    <lineage>
        <taxon>Bacteria</taxon>
        <taxon>Pseudomonadati</taxon>
        <taxon>Bacteroidota</taxon>
        <taxon>Chitinophagia</taxon>
        <taxon>Chitinophagales</taxon>
        <taxon>Chitinophagaceae</taxon>
        <taxon>Limnovirga</taxon>
    </lineage>
</organism>
<evidence type="ECO:0000313" key="7">
    <source>
        <dbReference type="EMBL" id="NNV56128.1"/>
    </source>
</evidence>
<dbReference type="RefSeq" id="WP_171608063.1">
    <property type="nucleotide sequence ID" value="NZ_WHPF01000007.1"/>
</dbReference>
<dbReference type="AlphaFoldDB" id="A0A8J8FDU5"/>
<keyword evidence="4 5" id="KW-0472">Membrane</keyword>
<evidence type="ECO:0000256" key="3">
    <source>
        <dbReference type="ARBA" id="ARBA00022989"/>
    </source>
</evidence>
<evidence type="ECO:0000256" key="4">
    <source>
        <dbReference type="ARBA" id="ARBA00023136"/>
    </source>
</evidence>
<sequence length="199" mass="23070">MVNVLPYIWLVLLWLLFGIVHSLFATTKCKLVILPLLKSHAHFYRLLYSLINTVLLIVILAYHFSIQSKNLWQPPLLQIIMAAILFLVGGIIMVVTAKNYFLDLSGINAALKKDIFYPLQVTGLHRFVRHPLYTGTLIFLWSFFCWQPNTANLITCICIHVYTYTGTFFEEQKLIAVYGKEYLQYKAHVPRLFPFLGKN</sequence>
<dbReference type="Proteomes" id="UP000598971">
    <property type="component" value="Unassembled WGS sequence"/>
</dbReference>
<accession>A0A8J8FDU5</accession>
<feature type="transmembrane region" description="Helical" evidence="5">
    <location>
        <begin position="6"/>
        <end position="25"/>
    </location>
</feature>
<evidence type="ECO:0000256" key="1">
    <source>
        <dbReference type="ARBA" id="ARBA00004141"/>
    </source>
</evidence>
<keyword evidence="8" id="KW-1185">Reference proteome</keyword>
<feature type="domain" description="NnrU" evidence="6">
    <location>
        <begin position="10"/>
        <end position="173"/>
    </location>
</feature>
<feature type="transmembrane region" description="Helical" evidence="5">
    <location>
        <begin position="76"/>
        <end position="95"/>
    </location>
</feature>
<keyword evidence="3 5" id="KW-1133">Transmembrane helix</keyword>
<comment type="subcellular location">
    <subcellularLocation>
        <location evidence="1">Membrane</location>
        <topology evidence="1">Multi-pass membrane protein</topology>
    </subcellularLocation>
</comment>
<name>A0A8J8FDU5_9BACT</name>
<dbReference type="Gene3D" id="1.20.120.1630">
    <property type="match status" value="1"/>
</dbReference>
<dbReference type="InterPro" id="IPR009915">
    <property type="entry name" value="NnrU_dom"/>
</dbReference>
<reference evidence="7" key="1">
    <citation type="submission" date="2019-10" db="EMBL/GenBank/DDBJ databases">
        <title>Draft genome sequence of Panacibacter sp. KCS-6.</title>
        <authorList>
            <person name="Yim K.J."/>
        </authorList>
    </citation>
    <scope>NUCLEOTIDE SEQUENCE</scope>
    <source>
        <strain evidence="7">KCS-6</strain>
    </source>
</reference>
<evidence type="ECO:0000256" key="5">
    <source>
        <dbReference type="SAM" id="Phobius"/>
    </source>
</evidence>
<evidence type="ECO:0000256" key="2">
    <source>
        <dbReference type="ARBA" id="ARBA00022692"/>
    </source>
</evidence>
<gene>
    <name evidence="7" type="ORF">GD597_11715</name>
</gene>
<comment type="caution">
    <text evidence="7">The sequence shown here is derived from an EMBL/GenBank/DDBJ whole genome shotgun (WGS) entry which is preliminary data.</text>
</comment>
<proteinExistence type="predicted"/>